<dbReference type="GO" id="GO:0016020">
    <property type="term" value="C:membrane"/>
    <property type="evidence" value="ECO:0007669"/>
    <property type="project" value="InterPro"/>
</dbReference>
<keyword evidence="3" id="KW-1185">Reference proteome</keyword>
<dbReference type="AlphaFoldDB" id="A0A1B1N045"/>
<reference evidence="2 3" key="1">
    <citation type="submission" date="2016-01" db="EMBL/GenBank/DDBJ databases">
        <title>Complete Genome Sequence of Paenibacillus yonginensis DCY84, a novel Plant Growth-Promoting Bacteria with Elicitation of Induced Systemic Resistance.</title>
        <authorList>
            <person name="Kim Y.J."/>
            <person name="Yang D.C."/>
            <person name="Sukweenadhi J."/>
        </authorList>
    </citation>
    <scope>NUCLEOTIDE SEQUENCE [LARGE SCALE GENOMIC DNA]</scope>
    <source>
        <strain evidence="2 3">DCY84</strain>
    </source>
</reference>
<dbReference type="GO" id="GO:0010468">
    <property type="term" value="P:regulation of gene expression"/>
    <property type="evidence" value="ECO:0007669"/>
    <property type="project" value="InterPro"/>
</dbReference>
<feature type="transmembrane region" description="Helical" evidence="1">
    <location>
        <begin position="342"/>
        <end position="360"/>
    </location>
</feature>
<feature type="transmembrane region" description="Helical" evidence="1">
    <location>
        <begin position="279"/>
        <end position="300"/>
    </location>
</feature>
<protein>
    <submittedName>
        <fullName evidence="2">AbrB family transcriptional regulator</fullName>
    </submittedName>
</protein>
<feature type="transmembrane region" description="Helical" evidence="1">
    <location>
        <begin position="93"/>
        <end position="111"/>
    </location>
</feature>
<name>A0A1B1N045_9BACL</name>
<dbReference type="Pfam" id="PF05145">
    <property type="entry name" value="AbrB"/>
    <property type="match status" value="1"/>
</dbReference>
<organism evidence="2 3">
    <name type="scientific">Paenibacillus yonginensis</name>
    <dbReference type="NCBI Taxonomy" id="1462996"/>
    <lineage>
        <taxon>Bacteria</taxon>
        <taxon>Bacillati</taxon>
        <taxon>Bacillota</taxon>
        <taxon>Bacilli</taxon>
        <taxon>Bacillales</taxon>
        <taxon>Paenibacillaceae</taxon>
        <taxon>Paenibacillus</taxon>
    </lineage>
</organism>
<dbReference type="InterPro" id="IPR017516">
    <property type="entry name" value="AbrB_dup"/>
</dbReference>
<dbReference type="RefSeq" id="WP_068695834.1">
    <property type="nucleotide sequence ID" value="NZ_CP014167.1"/>
</dbReference>
<dbReference type="NCBIfam" id="TIGR03082">
    <property type="entry name" value="Gneg_AbrB_dup"/>
    <property type="match status" value="2"/>
</dbReference>
<dbReference type="OrthoDB" id="5460360at2"/>
<dbReference type="STRING" id="1462996.AWM70_09565"/>
<feature type="transmembrane region" description="Helical" evidence="1">
    <location>
        <begin position="150"/>
        <end position="169"/>
    </location>
</feature>
<dbReference type="EMBL" id="CP014167">
    <property type="protein sequence ID" value="ANS74810.1"/>
    <property type="molecule type" value="Genomic_DNA"/>
</dbReference>
<keyword evidence="1" id="KW-0812">Transmembrane</keyword>
<feature type="transmembrane region" description="Helical" evidence="1">
    <location>
        <begin position="35"/>
        <end position="52"/>
    </location>
</feature>
<dbReference type="PIRSF" id="PIRSF038991">
    <property type="entry name" value="Protein_AbrB"/>
    <property type="match status" value="1"/>
</dbReference>
<sequence>MNTTRFQSWRLPGQLLTLVTALLGGFLFQWAGLPIPWLLGPMIFVLIGSLLFKNKYAWSNKTRNGGMVLVGYTIGLSMTGTALKSMSHQLPSMAAMTILLLLMCMGFAFIISKLSGIDFITLLMGSIPGGLTQVIMLAEETKGADITIVTFYQVIRLMMIIILVPLFIFSPLFGYQHSASGQAEAAQAASEAVSYAPGITWQLLVFLAVAAVFGLLANRIKFPTAFLLGPAIATAVFQAIWQSGPTLPTELVNAAQLVIGANVGLMLKPGALQNKIKVFGCALLSGVLLIVGAFVFALILKWTESLSLATSLLSMAPGGMDQMSIMAHEINAELSVVAGYQLFRTFFIFLAVPPLFRLFYKYYSGRKAPTEQT</sequence>
<keyword evidence="1" id="KW-1133">Transmembrane helix</keyword>
<feature type="transmembrane region" description="Helical" evidence="1">
    <location>
        <begin position="247"/>
        <end position="267"/>
    </location>
</feature>
<evidence type="ECO:0000256" key="1">
    <source>
        <dbReference type="SAM" id="Phobius"/>
    </source>
</evidence>
<accession>A0A1B1N045</accession>
<dbReference type="Proteomes" id="UP000092573">
    <property type="component" value="Chromosome"/>
</dbReference>
<gene>
    <name evidence="2" type="ORF">AWM70_09565</name>
</gene>
<evidence type="ECO:0000313" key="2">
    <source>
        <dbReference type="EMBL" id="ANS74810.1"/>
    </source>
</evidence>
<dbReference type="PANTHER" id="PTHR38457:SF1">
    <property type="entry name" value="REGULATOR ABRB-RELATED"/>
    <property type="match status" value="1"/>
</dbReference>
<feature type="transmembrane region" description="Helical" evidence="1">
    <location>
        <begin position="199"/>
        <end position="217"/>
    </location>
</feature>
<feature type="transmembrane region" description="Helical" evidence="1">
    <location>
        <begin position="12"/>
        <end position="29"/>
    </location>
</feature>
<dbReference type="KEGG" id="pyg:AWM70_09565"/>
<proteinExistence type="predicted"/>
<dbReference type="InterPro" id="IPR007820">
    <property type="entry name" value="AbrB_fam"/>
</dbReference>
<feature type="transmembrane region" description="Helical" evidence="1">
    <location>
        <begin position="224"/>
        <end position="241"/>
    </location>
</feature>
<evidence type="ECO:0000313" key="3">
    <source>
        <dbReference type="Proteomes" id="UP000092573"/>
    </source>
</evidence>
<keyword evidence="1" id="KW-0472">Membrane</keyword>
<dbReference type="PANTHER" id="PTHR38457">
    <property type="entry name" value="REGULATOR ABRB-RELATED"/>
    <property type="match status" value="1"/>
</dbReference>